<sequence length="609" mass="65610">MARLPPRPLADPGCDMSDPVSTQRPTSRHIGSLRALRPFINRYRLQIGFATLFLVVSAAGALAVPAAVGQVIDRGFMAENIGNINRWFWLLFAAAAMMAVGGGLRFYWVSWLGQRVVADIRQAVYERVLSMSPDFFGTTRTGEVLSRLNTDTTLVETLVGSTVSFGVRNMLMLVASSVALVLTAPSLAGVIGMLIVLIIAPVVMLGRWVRRLSRNAQDRVADFSAHGDETINAVQTVQTFAQEAREHERFAVAVESAFIAARDRIRASTLLIVLIILMTFGAITFVLWLGARSVLSGEMTPGQLGQFVLYAAIAAGSTASLSEIWSQLQRAAGAMERLAELLEARPSIVSPPSPRSLPPGPLSVAFDAVEFAYPARPDEAVLRGLSFQVSAGETVAIVGPSGAGKSTLFQLLLRFYDPAAGVVRLGGVDVRELDLADLRRALGVVPQDVVMFSGSAAENIAYGNPAADSGLIARAAQSAHADEFVERWPEGYDTFLGERGMRLSGGQRQRIAIARALIKQPPLLLLDEATASLDAESERLVQEALNDISVDRTVLVIAHRLATVRRADRIVVVDHGRVVAQGSHEQLVADSPLYARLARLQFLAEDGQA</sequence>
<evidence type="ECO:0000259" key="10">
    <source>
        <dbReference type="PROSITE" id="PS50929"/>
    </source>
</evidence>
<feature type="domain" description="ABC transmembrane type-1" evidence="10">
    <location>
        <begin position="49"/>
        <end position="330"/>
    </location>
</feature>
<keyword evidence="5 8" id="KW-1133">Transmembrane helix</keyword>
<gene>
    <name evidence="11" type="ORF">DZC52_08250</name>
</gene>
<dbReference type="SUPFAM" id="SSF52540">
    <property type="entry name" value="P-loop containing nucleoside triphosphate hydrolases"/>
    <property type="match status" value="1"/>
</dbReference>
<feature type="transmembrane region" description="Helical" evidence="8">
    <location>
        <begin position="190"/>
        <end position="209"/>
    </location>
</feature>
<dbReference type="InterPro" id="IPR039421">
    <property type="entry name" value="Type_1_exporter"/>
</dbReference>
<comment type="subcellular location">
    <subcellularLocation>
        <location evidence="1">Cell membrane</location>
        <topology evidence="1">Multi-pass membrane protein</topology>
    </subcellularLocation>
</comment>
<evidence type="ECO:0000256" key="6">
    <source>
        <dbReference type="ARBA" id="ARBA00023136"/>
    </source>
</evidence>
<dbReference type="InterPro" id="IPR003439">
    <property type="entry name" value="ABC_transporter-like_ATP-bd"/>
</dbReference>
<reference evidence="11 12" key="1">
    <citation type="submission" date="2018-08" db="EMBL/GenBank/DDBJ databases">
        <title>Wenzhouxiangella salilacus sp. nov., a novel bacterium isolated from a saline lake in Xinjiang Province, China.</title>
        <authorList>
            <person name="Han S."/>
        </authorList>
    </citation>
    <scope>NUCLEOTIDE SEQUENCE [LARGE SCALE GENOMIC DNA]</scope>
    <source>
        <strain evidence="11 12">XDB06</strain>
    </source>
</reference>
<feature type="transmembrane region" description="Helical" evidence="8">
    <location>
        <begin position="165"/>
        <end position="184"/>
    </location>
</feature>
<dbReference type="PROSITE" id="PS50929">
    <property type="entry name" value="ABC_TM1F"/>
    <property type="match status" value="1"/>
</dbReference>
<keyword evidence="12" id="KW-1185">Reference proteome</keyword>
<comment type="caution">
    <text evidence="11">The sequence shown here is derived from an EMBL/GenBank/DDBJ whole genome shotgun (WGS) entry which is preliminary data.</text>
</comment>
<evidence type="ECO:0000256" key="7">
    <source>
        <dbReference type="SAM" id="MobiDB-lite"/>
    </source>
</evidence>
<dbReference type="CDD" id="cd18575">
    <property type="entry name" value="ABC_6TM_bac_exporter_ABCB8_10_like"/>
    <property type="match status" value="1"/>
</dbReference>
<dbReference type="NCBIfam" id="TIGR02204">
    <property type="entry name" value="MsbA_rel"/>
    <property type="match status" value="1"/>
</dbReference>
<protein>
    <submittedName>
        <fullName evidence="11">ATP-binding cassette domain-containing protein</fullName>
    </submittedName>
</protein>
<dbReference type="InterPro" id="IPR003593">
    <property type="entry name" value="AAA+_ATPase"/>
</dbReference>
<dbReference type="PANTHER" id="PTHR43394:SF1">
    <property type="entry name" value="ATP-BINDING CASSETTE SUB-FAMILY B MEMBER 10, MITOCHONDRIAL"/>
    <property type="match status" value="1"/>
</dbReference>
<evidence type="ECO:0000313" key="11">
    <source>
        <dbReference type="EMBL" id="RFF30465.1"/>
    </source>
</evidence>
<feature type="transmembrane region" description="Helical" evidence="8">
    <location>
        <begin position="47"/>
        <end position="67"/>
    </location>
</feature>
<dbReference type="Gene3D" id="3.40.50.300">
    <property type="entry name" value="P-loop containing nucleotide triphosphate hydrolases"/>
    <property type="match status" value="1"/>
</dbReference>
<evidence type="ECO:0000256" key="2">
    <source>
        <dbReference type="ARBA" id="ARBA00022692"/>
    </source>
</evidence>
<feature type="region of interest" description="Disordered" evidence="7">
    <location>
        <begin position="1"/>
        <end position="26"/>
    </location>
</feature>
<dbReference type="InterPro" id="IPR011918">
    <property type="entry name" value="ABC_MsbA_ATP-bd"/>
</dbReference>
<evidence type="ECO:0000256" key="3">
    <source>
        <dbReference type="ARBA" id="ARBA00022741"/>
    </source>
</evidence>
<dbReference type="Pfam" id="PF00005">
    <property type="entry name" value="ABC_tran"/>
    <property type="match status" value="1"/>
</dbReference>
<dbReference type="InterPro" id="IPR036640">
    <property type="entry name" value="ABC1_TM_sf"/>
</dbReference>
<dbReference type="SUPFAM" id="SSF90123">
    <property type="entry name" value="ABC transporter transmembrane region"/>
    <property type="match status" value="1"/>
</dbReference>
<dbReference type="AlphaFoldDB" id="A0A3E1K8Y9"/>
<dbReference type="InterPro" id="IPR017871">
    <property type="entry name" value="ABC_transporter-like_CS"/>
</dbReference>
<dbReference type="OrthoDB" id="6336411at2"/>
<feature type="transmembrane region" description="Helical" evidence="8">
    <location>
        <begin position="270"/>
        <end position="291"/>
    </location>
</feature>
<evidence type="ECO:0000259" key="9">
    <source>
        <dbReference type="PROSITE" id="PS50893"/>
    </source>
</evidence>
<evidence type="ECO:0000256" key="1">
    <source>
        <dbReference type="ARBA" id="ARBA00004651"/>
    </source>
</evidence>
<name>A0A3E1K8Y9_9GAMM</name>
<dbReference type="GO" id="GO:0005886">
    <property type="term" value="C:plasma membrane"/>
    <property type="evidence" value="ECO:0007669"/>
    <property type="project" value="UniProtKB-SubCell"/>
</dbReference>
<proteinExistence type="predicted"/>
<feature type="domain" description="ABC transporter" evidence="9">
    <location>
        <begin position="364"/>
        <end position="600"/>
    </location>
</feature>
<dbReference type="InterPro" id="IPR011527">
    <property type="entry name" value="ABC1_TM_dom"/>
</dbReference>
<dbReference type="PROSITE" id="PS00211">
    <property type="entry name" value="ABC_TRANSPORTER_1"/>
    <property type="match status" value="1"/>
</dbReference>
<keyword evidence="6 8" id="KW-0472">Membrane</keyword>
<keyword evidence="4 11" id="KW-0067">ATP-binding</keyword>
<feature type="transmembrane region" description="Helical" evidence="8">
    <location>
        <begin position="87"/>
        <end position="108"/>
    </location>
</feature>
<accession>A0A3E1K8Y9</accession>
<dbReference type="FunFam" id="3.40.50.300:FF:000218">
    <property type="entry name" value="Multidrug ABC transporter ATP-binding protein"/>
    <property type="match status" value="1"/>
</dbReference>
<evidence type="ECO:0000256" key="4">
    <source>
        <dbReference type="ARBA" id="ARBA00022840"/>
    </source>
</evidence>
<dbReference type="GO" id="GO:0015421">
    <property type="term" value="F:ABC-type oligopeptide transporter activity"/>
    <property type="evidence" value="ECO:0007669"/>
    <property type="project" value="TreeGrafter"/>
</dbReference>
<organism evidence="11 12">
    <name type="scientific">Wenzhouxiangella sediminis</name>
    <dbReference type="NCBI Taxonomy" id="1792836"/>
    <lineage>
        <taxon>Bacteria</taxon>
        <taxon>Pseudomonadati</taxon>
        <taxon>Pseudomonadota</taxon>
        <taxon>Gammaproteobacteria</taxon>
        <taxon>Chromatiales</taxon>
        <taxon>Wenzhouxiangellaceae</taxon>
        <taxon>Wenzhouxiangella</taxon>
    </lineage>
</organism>
<keyword evidence="2 8" id="KW-0812">Transmembrane</keyword>
<dbReference type="PROSITE" id="PS50893">
    <property type="entry name" value="ABC_TRANSPORTER_2"/>
    <property type="match status" value="1"/>
</dbReference>
<dbReference type="Pfam" id="PF00664">
    <property type="entry name" value="ABC_membrane"/>
    <property type="match status" value="1"/>
</dbReference>
<keyword evidence="3" id="KW-0547">Nucleotide-binding</keyword>
<evidence type="ECO:0000313" key="12">
    <source>
        <dbReference type="Proteomes" id="UP000260351"/>
    </source>
</evidence>
<dbReference type="InterPro" id="IPR027417">
    <property type="entry name" value="P-loop_NTPase"/>
</dbReference>
<evidence type="ECO:0000256" key="8">
    <source>
        <dbReference type="SAM" id="Phobius"/>
    </source>
</evidence>
<dbReference type="GO" id="GO:0016887">
    <property type="term" value="F:ATP hydrolysis activity"/>
    <property type="evidence" value="ECO:0007669"/>
    <property type="project" value="InterPro"/>
</dbReference>
<dbReference type="PANTHER" id="PTHR43394">
    <property type="entry name" value="ATP-DEPENDENT PERMEASE MDL1, MITOCHONDRIAL"/>
    <property type="match status" value="1"/>
</dbReference>
<dbReference type="GO" id="GO:0005524">
    <property type="term" value="F:ATP binding"/>
    <property type="evidence" value="ECO:0007669"/>
    <property type="project" value="UniProtKB-KW"/>
</dbReference>
<dbReference type="EMBL" id="QUZK01000035">
    <property type="protein sequence ID" value="RFF30465.1"/>
    <property type="molecule type" value="Genomic_DNA"/>
</dbReference>
<evidence type="ECO:0000256" key="5">
    <source>
        <dbReference type="ARBA" id="ARBA00022989"/>
    </source>
</evidence>
<dbReference type="Proteomes" id="UP000260351">
    <property type="component" value="Unassembled WGS sequence"/>
</dbReference>
<dbReference type="Gene3D" id="1.20.1560.10">
    <property type="entry name" value="ABC transporter type 1, transmembrane domain"/>
    <property type="match status" value="1"/>
</dbReference>
<dbReference type="SMART" id="SM00382">
    <property type="entry name" value="AAA"/>
    <property type="match status" value="1"/>
</dbReference>